<name>A0A6G1IY72_9PLEO</name>
<keyword evidence="1" id="KW-0812">Transmembrane</keyword>
<feature type="transmembrane region" description="Helical" evidence="1">
    <location>
        <begin position="124"/>
        <end position="146"/>
    </location>
</feature>
<organism evidence="2 3">
    <name type="scientific">Lentithecium fluviatile CBS 122367</name>
    <dbReference type="NCBI Taxonomy" id="1168545"/>
    <lineage>
        <taxon>Eukaryota</taxon>
        <taxon>Fungi</taxon>
        <taxon>Dikarya</taxon>
        <taxon>Ascomycota</taxon>
        <taxon>Pezizomycotina</taxon>
        <taxon>Dothideomycetes</taxon>
        <taxon>Pleosporomycetidae</taxon>
        <taxon>Pleosporales</taxon>
        <taxon>Massarineae</taxon>
        <taxon>Lentitheciaceae</taxon>
        <taxon>Lentithecium</taxon>
    </lineage>
</organism>
<evidence type="ECO:0000256" key="1">
    <source>
        <dbReference type="SAM" id="Phobius"/>
    </source>
</evidence>
<protein>
    <submittedName>
        <fullName evidence="2">Uncharacterized protein</fullName>
    </submittedName>
</protein>
<proteinExistence type="predicted"/>
<feature type="transmembrane region" description="Helical" evidence="1">
    <location>
        <begin position="21"/>
        <end position="43"/>
    </location>
</feature>
<dbReference type="Proteomes" id="UP000799291">
    <property type="component" value="Unassembled WGS sequence"/>
</dbReference>
<reference evidence="2" key="1">
    <citation type="journal article" date="2020" name="Stud. Mycol.">
        <title>101 Dothideomycetes genomes: a test case for predicting lifestyles and emergence of pathogens.</title>
        <authorList>
            <person name="Haridas S."/>
            <person name="Albert R."/>
            <person name="Binder M."/>
            <person name="Bloem J."/>
            <person name="Labutti K."/>
            <person name="Salamov A."/>
            <person name="Andreopoulos B."/>
            <person name="Baker S."/>
            <person name="Barry K."/>
            <person name="Bills G."/>
            <person name="Bluhm B."/>
            <person name="Cannon C."/>
            <person name="Castanera R."/>
            <person name="Culley D."/>
            <person name="Daum C."/>
            <person name="Ezra D."/>
            <person name="Gonzalez J."/>
            <person name="Henrissat B."/>
            <person name="Kuo A."/>
            <person name="Liang C."/>
            <person name="Lipzen A."/>
            <person name="Lutzoni F."/>
            <person name="Magnuson J."/>
            <person name="Mondo S."/>
            <person name="Nolan M."/>
            <person name="Ohm R."/>
            <person name="Pangilinan J."/>
            <person name="Park H.-J."/>
            <person name="Ramirez L."/>
            <person name="Alfaro M."/>
            <person name="Sun H."/>
            <person name="Tritt A."/>
            <person name="Yoshinaga Y."/>
            <person name="Zwiers L.-H."/>
            <person name="Turgeon B."/>
            <person name="Goodwin S."/>
            <person name="Spatafora J."/>
            <person name="Crous P."/>
            <person name="Grigoriev I."/>
        </authorList>
    </citation>
    <scope>NUCLEOTIDE SEQUENCE</scope>
    <source>
        <strain evidence="2">CBS 122367</strain>
    </source>
</reference>
<keyword evidence="1" id="KW-1133">Transmembrane helix</keyword>
<dbReference type="OrthoDB" id="5322539at2759"/>
<evidence type="ECO:0000313" key="3">
    <source>
        <dbReference type="Proteomes" id="UP000799291"/>
    </source>
</evidence>
<dbReference type="EMBL" id="MU005585">
    <property type="protein sequence ID" value="KAF2682890.1"/>
    <property type="molecule type" value="Genomic_DNA"/>
</dbReference>
<evidence type="ECO:0000313" key="2">
    <source>
        <dbReference type="EMBL" id="KAF2682890.1"/>
    </source>
</evidence>
<gene>
    <name evidence="2" type="ORF">K458DRAFT_488145</name>
</gene>
<keyword evidence="3" id="KW-1185">Reference proteome</keyword>
<feature type="transmembrane region" description="Helical" evidence="1">
    <location>
        <begin position="63"/>
        <end position="81"/>
    </location>
</feature>
<sequence length="208" mass="23612">MIQESFLLAPKKNDDQWTRHLRTVTIIRAAQFLAIASAVGHYLLFRTLDRTPTDEGYLRQSQLLVTIFKGTFTTGVGISFAQNLWRTFRGSATAVSLVETLFLLRSSVLTLADLRSILRAPLLYLMALFVWFIGIATIYPPGALTVDLRPNSMMNNVDISVWNHGPGESFNIMMNGSENRYSTLALQLPEESLNQENHSDERFFNYPY</sequence>
<accession>A0A6G1IY72</accession>
<keyword evidence="1" id="KW-0472">Membrane</keyword>
<dbReference type="AlphaFoldDB" id="A0A6G1IY72"/>